<name>A0ABQ6NJF4_9BACL</name>
<sequence>MSNGKKARISLSPPEFTYFNEIKYSVGKDPLVRVGSLEDHGDGQFEVKLFVKGIKKAKALATLIASDKVIGDIGIRVKVISGGKAISPIARILTAREIAGLYRIAFRTNRIFQFVALRSIFGSTYVYPVFRIKVVQFYNDDLSDFYGNYNNVAAFVFRNVLLNEIDGVHIQFSTAKKRRSRKK</sequence>
<dbReference type="Proteomes" id="UP001285921">
    <property type="component" value="Unassembled WGS sequence"/>
</dbReference>
<evidence type="ECO:0000313" key="1">
    <source>
        <dbReference type="EMBL" id="GMK44144.1"/>
    </source>
</evidence>
<evidence type="ECO:0008006" key="3">
    <source>
        <dbReference type="Google" id="ProtNLM"/>
    </source>
</evidence>
<dbReference type="RefSeq" id="WP_127498235.1">
    <property type="nucleotide sequence ID" value="NZ_BTCL01000003.1"/>
</dbReference>
<keyword evidence="2" id="KW-1185">Reference proteome</keyword>
<dbReference type="EMBL" id="BTCL01000003">
    <property type="protein sequence ID" value="GMK44144.1"/>
    <property type="molecule type" value="Genomic_DNA"/>
</dbReference>
<proteinExistence type="predicted"/>
<comment type="caution">
    <text evidence="1">The sequence shown here is derived from an EMBL/GenBank/DDBJ whole genome shotgun (WGS) entry which is preliminary data.</text>
</comment>
<organism evidence="1 2">
    <name type="scientific">Paenibacillus glycanilyticus</name>
    <dbReference type="NCBI Taxonomy" id="126569"/>
    <lineage>
        <taxon>Bacteria</taxon>
        <taxon>Bacillati</taxon>
        <taxon>Bacillota</taxon>
        <taxon>Bacilli</taxon>
        <taxon>Bacillales</taxon>
        <taxon>Paenibacillaceae</taxon>
        <taxon>Paenibacillus</taxon>
    </lineage>
</organism>
<evidence type="ECO:0000313" key="2">
    <source>
        <dbReference type="Proteomes" id="UP001285921"/>
    </source>
</evidence>
<gene>
    <name evidence="1" type="ORF">PghCCS26_12710</name>
</gene>
<reference evidence="1 2" key="1">
    <citation type="submission" date="2023-05" db="EMBL/GenBank/DDBJ databases">
        <title>Draft genome of Paenibacillus sp. CCS26.</title>
        <authorList>
            <person name="Akita H."/>
            <person name="Shinto Y."/>
            <person name="Kimura Z."/>
        </authorList>
    </citation>
    <scope>NUCLEOTIDE SEQUENCE [LARGE SCALE GENOMIC DNA]</scope>
    <source>
        <strain evidence="1 2">CCS26</strain>
    </source>
</reference>
<accession>A0ABQ6NJF4</accession>
<protein>
    <recommendedName>
        <fullName evidence="3">Ribosomal protein S3</fullName>
    </recommendedName>
</protein>